<dbReference type="RefSeq" id="XP_007732148.1">
    <property type="nucleotide sequence ID" value="XM_007733958.1"/>
</dbReference>
<feature type="transmembrane region" description="Helical" evidence="8">
    <location>
        <begin position="70"/>
        <end position="89"/>
    </location>
</feature>
<proteinExistence type="inferred from homology"/>
<accession>W9YX69</accession>
<evidence type="ECO:0008006" key="11">
    <source>
        <dbReference type="Google" id="ProtNLM"/>
    </source>
</evidence>
<feature type="transmembrane region" description="Helical" evidence="8">
    <location>
        <begin position="95"/>
        <end position="120"/>
    </location>
</feature>
<dbReference type="GO" id="GO:0022857">
    <property type="term" value="F:transmembrane transporter activity"/>
    <property type="evidence" value="ECO:0007669"/>
    <property type="project" value="InterPro"/>
</dbReference>
<feature type="transmembrane region" description="Helical" evidence="8">
    <location>
        <begin position="235"/>
        <end position="260"/>
    </location>
</feature>
<protein>
    <recommendedName>
        <fullName evidence="11">Major facilitator superfamily (MFS) profile domain-containing protein</fullName>
    </recommendedName>
</protein>
<comment type="subcellular location">
    <subcellularLocation>
        <location evidence="1">Membrane</location>
        <topology evidence="1">Multi-pass membrane protein</topology>
    </subcellularLocation>
</comment>
<organism evidence="9 10">
    <name type="scientific">Capronia epimyces CBS 606.96</name>
    <dbReference type="NCBI Taxonomy" id="1182542"/>
    <lineage>
        <taxon>Eukaryota</taxon>
        <taxon>Fungi</taxon>
        <taxon>Dikarya</taxon>
        <taxon>Ascomycota</taxon>
        <taxon>Pezizomycotina</taxon>
        <taxon>Eurotiomycetes</taxon>
        <taxon>Chaetothyriomycetidae</taxon>
        <taxon>Chaetothyriales</taxon>
        <taxon>Herpotrichiellaceae</taxon>
        <taxon>Capronia</taxon>
    </lineage>
</organism>
<dbReference type="InterPro" id="IPR036259">
    <property type="entry name" value="MFS_trans_sf"/>
</dbReference>
<dbReference type="Proteomes" id="UP000019478">
    <property type="component" value="Unassembled WGS sequence"/>
</dbReference>
<sequence>MYLFLDGYKSFLLICAPLGRFKDNAYVTGLKEDLGFHGNELVHCQTIFTVGSVIGQLPFAYFFAKVPMNWLIPSVELGWGVFTLLQYRVKSYAELMAYRFFVGLFEAPYFPGVHFVLGSWYRGDEYGRRGGFFYIGLTLGTLTASLIQAGTSARLDGVHGLAGWRWMYIINAVITIPLAIAGLLIWPGTPDKPNRLVLTPGDIALAKARLWRNGHATPQRFSWTTVRRTFTNWRFYLFTWWGIVFWNSTNAPSAGTWLLWLKSLDRYSATRLNSLGALSPGLGIFYVLFICFSSDLYLGRAWAITLAQTLNAVSVIILTVWDVPENAKWFAYALTFTCVANSSVLYGWINDVLKHDAAERAFIFTLANAIAQSTTAWTLILTFKTVEAPRFQKGFPFVLSMALLTIITAWVVKYLHQRQEAQYAAAGRLAQDQREAQEIIEEHQNVTIDPATAGQKELRVKTQDRELGP</sequence>
<keyword evidence="4 8" id="KW-1133">Transmembrane helix</keyword>
<feature type="transmembrane region" description="Helical" evidence="8">
    <location>
        <begin position="272"/>
        <end position="292"/>
    </location>
</feature>
<feature type="region of interest" description="Disordered" evidence="7">
    <location>
        <begin position="450"/>
        <end position="469"/>
    </location>
</feature>
<evidence type="ECO:0000256" key="4">
    <source>
        <dbReference type="ARBA" id="ARBA00022989"/>
    </source>
</evidence>
<evidence type="ECO:0000313" key="10">
    <source>
        <dbReference type="Proteomes" id="UP000019478"/>
    </source>
</evidence>
<feature type="transmembrane region" description="Helical" evidence="8">
    <location>
        <begin position="361"/>
        <end position="383"/>
    </location>
</feature>
<dbReference type="PANTHER" id="PTHR43791:SF15">
    <property type="entry name" value="TRANSPORTER SEO1-RELATED"/>
    <property type="match status" value="1"/>
</dbReference>
<feature type="transmembrane region" description="Helical" evidence="8">
    <location>
        <begin position="46"/>
        <end position="63"/>
    </location>
</feature>
<evidence type="ECO:0000256" key="1">
    <source>
        <dbReference type="ARBA" id="ARBA00004141"/>
    </source>
</evidence>
<keyword evidence="3 8" id="KW-0812">Transmembrane</keyword>
<dbReference type="InterPro" id="IPR011701">
    <property type="entry name" value="MFS"/>
</dbReference>
<evidence type="ECO:0000256" key="8">
    <source>
        <dbReference type="SAM" id="Phobius"/>
    </source>
</evidence>
<feature type="transmembrane region" description="Helical" evidence="8">
    <location>
        <begin position="301"/>
        <end position="323"/>
    </location>
</feature>
<dbReference type="eggNOG" id="KOG2533">
    <property type="taxonomic scope" value="Eukaryota"/>
</dbReference>
<dbReference type="GeneID" id="19167948"/>
<dbReference type="EMBL" id="AMGY01000003">
    <property type="protein sequence ID" value="EXJ86869.1"/>
    <property type="molecule type" value="Genomic_DNA"/>
</dbReference>
<dbReference type="SUPFAM" id="SSF103473">
    <property type="entry name" value="MFS general substrate transporter"/>
    <property type="match status" value="1"/>
</dbReference>
<dbReference type="AlphaFoldDB" id="W9YX69"/>
<keyword evidence="2" id="KW-0813">Transport</keyword>
<evidence type="ECO:0000256" key="2">
    <source>
        <dbReference type="ARBA" id="ARBA00022448"/>
    </source>
</evidence>
<dbReference type="Gene3D" id="1.20.1250.20">
    <property type="entry name" value="MFS general substrate transporter like domains"/>
    <property type="match status" value="1"/>
</dbReference>
<comment type="caution">
    <text evidence="9">The sequence shown here is derived from an EMBL/GenBank/DDBJ whole genome shotgun (WGS) entry which is preliminary data.</text>
</comment>
<keyword evidence="10" id="KW-1185">Reference proteome</keyword>
<feature type="transmembrane region" description="Helical" evidence="8">
    <location>
        <begin position="395"/>
        <end position="412"/>
    </location>
</feature>
<reference evidence="9 10" key="1">
    <citation type="submission" date="2013-03" db="EMBL/GenBank/DDBJ databases">
        <title>The Genome Sequence of Capronia epimyces CBS 606.96.</title>
        <authorList>
            <consortium name="The Broad Institute Genomics Platform"/>
            <person name="Cuomo C."/>
            <person name="de Hoog S."/>
            <person name="Gorbushina A."/>
            <person name="Walker B."/>
            <person name="Young S.K."/>
            <person name="Zeng Q."/>
            <person name="Gargeya S."/>
            <person name="Fitzgerald M."/>
            <person name="Haas B."/>
            <person name="Abouelleil A."/>
            <person name="Allen A.W."/>
            <person name="Alvarado L."/>
            <person name="Arachchi H.M."/>
            <person name="Berlin A.M."/>
            <person name="Chapman S.B."/>
            <person name="Gainer-Dewar J."/>
            <person name="Goldberg J."/>
            <person name="Griggs A."/>
            <person name="Gujja S."/>
            <person name="Hansen M."/>
            <person name="Howarth C."/>
            <person name="Imamovic A."/>
            <person name="Ireland A."/>
            <person name="Larimer J."/>
            <person name="McCowan C."/>
            <person name="Murphy C."/>
            <person name="Pearson M."/>
            <person name="Poon T.W."/>
            <person name="Priest M."/>
            <person name="Roberts A."/>
            <person name="Saif S."/>
            <person name="Shea T."/>
            <person name="Sisk P."/>
            <person name="Sykes S."/>
            <person name="Wortman J."/>
            <person name="Nusbaum C."/>
            <person name="Birren B."/>
        </authorList>
    </citation>
    <scope>NUCLEOTIDE SEQUENCE [LARGE SCALE GENOMIC DNA]</scope>
    <source>
        <strain evidence="9 10">CBS 606.96</strain>
    </source>
</reference>
<feature type="compositionally biased region" description="Basic and acidic residues" evidence="7">
    <location>
        <begin position="456"/>
        <end position="469"/>
    </location>
</feature>
<gene>
    <name evidence="9" type="ORF">A1O3_03823</name>
</gene>
<dbReference type="Pfam" id="PF07690">
    <property type="entry name" value="MFS_1"/>
    <property type="match status" value="1"/>
</dbReference>
<dbReference type="OrthoDB" id="3639251at2759"/>
<evidence type="ECO:0000256" key="5">
    <source>
        <dbReference type="ARBA" id="ARBA00023136"/>
    </source>
</evidence>
<evidence type="ECO:0000256" key="3">
    <source>
        <dbReference type="ARBA" id="ARBA00022692"/>
    </source>
</evidence>
<evidence type="ECO:0000313" key="9">
    <source>
        <dbReference type="EMBL" id="EXJ86869.1"/>
    </source>
</evidence>
<comment type="similarity">
    <text evidence="6">Belongs to the major facilitator superfamily. Allantoate permease family.</text>
</comment>
<dbReference type="PANTHER" id="PTHR43791">
    <property type="entry name" value="PERMEASE-RELATED"/>
    <property type="match status" value="1"/>
</dbReference>
<evidence type="ECO:0000256" key="6">
    <source>
        <dbReference type="ARBA" id="ARBA00037968"/>
    </source>
</evidence>
<name>W9YX69_9EURO</name>
<feature type="transmembrane region" description="Helical" evidence="8">
    <location>
        <begin position="166"/>
        <end position="186"/>
    </location>
</feature>
<feature type="transmembrane region" description="Helical" evidence="8">
    <location>
        <begin position="132"/>
        <end position="151"/>
    </location>
</feature>
<dbReference type="FunFam" id="1.20.1250.20:FF:000065">
    <property type="entry name" value="Putative MFS pantothenate transporter"/>
    <property type="match status" value="1"/>
</dbReference>
<keyword evidence="5 8" id="KW-0472">Membrane</keyword>
<evidence type="ECO:0000256" key="7">
    <source>
        <dbReference type="SAM" id="MobiDB-lite"/>
    </source>
</evidence>
<dbReference type="GO" id="GO:0016020">
    <property type="term" value="C:membrane"/>
    <property type="evidence" value="ECO:0007669"/>
    <property type="project" value="UniProtKB-SubCell"/>
</dbReference>
<feature type="transmembrane region" description="Helical" evidence="8">
    <location>
        <begin position="329"/>
        <end position="349"/>
    </location>
</feature>
<dbReference type="HOGENOM" id="CLU_001265_4_2_1"/>